<dbReference type="SUPFAM" id="SSF49785">
    <property type="entry name" value="Galactose-binding domain-like"/>
    <property type="match status" value="1"/>
</dbReference>
<dbReference type="InterPro" id="IPR008979">
    <property type="entry name" value="Galactose-bd-like_sf"/>
</dbReference>
<dbReference type="InterPro" id="IPR013783">
    <property type="entry name" value="Ig-like_fold"/>
</dbReference>
<feature type="non-terminal residue" evidence="1">
    <location>
        <position position="1"/>
    </location>
</feature>
<dbReference type="Gene3D" id="2.60.40.10">
    <property type="entry name" value="Immunoglobulins"/>
    <property type="match status" value="1"/>
</dbReference>
<proteinExistence type="predicted"/>
<sequence length="263" mass="29373">AEFALVANATTESTGIYRGRQVADVTSYAPGTLEWDKTYYWRIDEVDDTDPCSPWKGNVWSFTTVKFLVVDDFEDYNDFEPDIIFDTWMDGWGVDTNGAEIGYAEPDFLAGEHFVETTIVHGGSQSMPYFYDNSGPANYSEATANIANLVIDRDWTKYGATVLSMWFYGGPANAPEPMYVAIANYNGPTAVVYHDNPDAALIDTWTEWTIDLTKFSDQGVDLTDVDTISIGFGDKNNRRPGGSGLVFFDDIRLYRPPESEPAQ</sequence>
<gene>
    <name evidence="1" type="ORF">S01H1_46025</name>
</gene>
<organism evidence="1">
    <name type="scientific">marine sediment metagenome</name>
    <dbReference type="NCBI Taxonomy" id="412755"/>
    <lineage>
        <taxon>unclassified sequences</taxon>
        <taxon>metagenomes</taxon>
        <taxon>ecological metagenomes</taxon>
    </lineage>
</organism>
<reference evidence="1" key="1">
    <citation type="journal article" date="2014" name="Front. Microbiol.">
        <title>High frequency of phylogenetically diverse reductive dehalogenase-homologous genes in deep subseafloor sedimentary metagenomes.</title>
        <authorList>
            <person name="Kawai M."/>
            <person name="Futagami T."/>
            <person name="Toyoda A."/>
            <person name="Takaki Y."/>
            <person name="Nishi S."/>
            <person name="Hori S."/>
            <person name="Arai W."/>
            <person name="Tsubouchi T."/>
            <person name="Morono Y."/>
            <person name="Uchiyama I."/>
            <person name="Ito T."/>
            <person name="Fujiyama A."/>
            <person name="Inagaki F."/>
            <person name="Takami H."/>
        </authorList>
    </citation>
    <scope>NUCLEOTIDE SEQUENCE</scope>
    <source>
        <strain evidence="1">Expedition CK06-06</strain>
    </source>
</reference>
<name>X0UFW8_9ZZZZ</name>
<dbReference type="AlphaFoldDB" id="X0UFW8"/>
<dbReference type="Gene3D" id="2.60.120.430">
    <property type="entry name" value="Galactose-binding lectin"/>
    <property type="match status" value="1"/>
</dbReference>
<comment type="caution">
    <text evidence="1">The sequence shown here is derived from an EMBL/GenBank/DDBJ whole genome shotgun (WGS) entry which is preliminary data.</text>
</comment>
<evidence type="ECO:0000313" key="1">
    <source>
        <dbReference type="EMBL" id="GAG04634.1"/>
    </source>
</evidence>
<feature type="non-terminal residue" evidence="1">
    <location>
        <position position="263"/>
    </location>
</feature>
<accession>X0UFW8</accession>
<protein>
    <submittedName>
        <fullName evidence="1">Uncharacterized protein</fullName>
    </submittedName>
</protein>
<dbReference type="EMBL" id="BARS01029448">
    <property type="protein sequence ID" value="GAG04634.1"/>
    <property type="molecule type" value="Genomic_DNA"/>
</dbReference>